<feature type="domain" description="Transglycosylase SLT" evidence="1">
    <location>
        <begin position="33"/>
        <end position="238"/>
    </location>
</feature>
<gene>
    <name evidence="2" type="ORF">G293_01215</name>
</gene>
<organism evidence="2 3">
    <name type="scientific">Candidatus Liberibacter africanus PTSAPSY</name>
    <dbReference type="NCBI Taxonomy" id="1277257"/>
    <lineage>
        <taxon>Bacteria</taxon>
        <taxon>Pseudomonadati</taxon>
        <taxon>Pseudomonadota</taxon>
        <taxon>Alphaproteobacteria</taxon>
        <taxon>Hyphomicrobiales</taxon>
        <taxon>Rhizobiaceae</taxon>
        <taxon>Liberibacter</taxon>
    </lineage>
</organism>
<dbReference type="InterPro" id="IPR031304">
    <property type="entry name" value="SLT_2"/>
</dbReference>
<keyword evidence="3" id="KW-1185">Reference proteome</keyword>
<reference evidence="2 3" key="1">
    <citation type="journal article" date="2015" name="Genome Announc.">
        <title>Complete Genome Sequence of 'Candidatus Liberibacter africanus,' a Bacterium Associated with Citrus Huanglongbing.</title>
        <authorList>
            <person name="Lin H."/>
            <person name="Pietersen G."/>
            <person name="Han C."/>
            <person name="Read D.A."/>
            <person name="Lou B."/>
            <person name="Gupta G."/>
            <person name="Civerolo E.L."/>
        </authorList>
    </citation>
    <scope>NUCLEOTIDE SEQUENCE [LARGE SCALE GENOMIC DNA]</scope>
    <source>
        <strain evidence="2 3">PTSAPSY</strain>
    </source>
</reference>
<evidence type="ECO:0000313" key="2">
    <source>
        <dbReference type="EMBL" id="AKK19875.1"/>
    </source>
</evidence>
<protein>
    <submittedName>
        <fullName evidence="2">Putative membrane-bound lytic murein transglycosylase signal peptide protein</fullName>
    </submittedName>
</protein>
<dbReference type="InterPro" id="IPR023346">
    <property type="entry name" value="Lysozyme-like_dom_sf"/>
</dbReference>
<dbReference type="EMBL" id="CP004021">
    <property type="protein sequence ID" value="AKK19875.1"/>
    <property type="molecule type" value="Genomic_DNA"/>
</dbReference>
<dbReference type="STRING" id="1277257.G293_01215"/>
<sequence length="278" mass="31489">MSFREIKSLFLLFTILMYPTLSQAICSESPDRFNEWISDTREQALKNGVHKEIADEVFSNLQYREATINADRKMFSSPPLSFKEYLETIPYSTIIATGKQLKKKNEEAFRHLKRKYGVPAGVIISLWGLESSFGTRMGKVPILSTLATLAYDCRRSKFFTEEFFAALYLVDKNIISPTSLGAMYGEIGQFQFLPSNVKKFAVDADEDGQANLIESPTDAIVSAANFLSKNGWVRCKGYQPTEANFATLKRWNSSTNYIKTVAYIAAHIDGIKLNRKYD</sequence>
<dbReference type="Pfam" id="PF13406">
    <property type="entry name" value="SLT_2"/>
    <property type="match status" value="1"/>
</dbReference>
<dbReference type="Gene3D" id="1.10.8.350">
    <property type="entry name" value="Bacterial muramidase"/>
    <property type="match status" value="1"/>
</dbReference>
<dbReference type="GO" id="GO:0009253">
    <property type="term" value="P:peptidoglycan catabolic process"/>
    <property type="evidence" value="ECO:0007669"/>
    <property type="project" value="TreeGrafter"/>
</dbReference>
<proteinExistence type="predicted"/>
<dbReference type="AlphaFoldDB" id="A0A0G3I3P3"/>
<dbReference type="PANTHER" id="PTHR30163">
    <property type="entry name" value="MEMBRANE-BOUND LYTIC MUREIN TRANSGLYCOSYLASE B"/>
    <property type="match status" value="1"/>
</dbReference>
<evidence type="ECO:0000313" key="3">
    <source>
        <dbReference type="Proteomes" id="UP000035503"/>
    </source>
</evidence>
<dbReference type="Proteomes" id="UP000035503">
    <property type="component" value="Chromosome"/>
</dbReference>
<dbReference type="CDD" id="cd13399">
    <property type="entry name" value="Slt35-like"/>
    <property type="match status" value="1"/>
</dbReference>
<evidence type="ECO:0000259" key="1">
    <source>
        <dbReference type="Pfam" id="PF13406"/>
    </source>
</evidence>
<dbReference type="InterPro" id="IPR043426">
    <property type="entry name" value="MltB-like"/>
</dbReference>
<accession>A0A0G3I3P3</accession>
<dbReference type="GO" id="GO:0008933">
    <property type="term" value="F:peptidoglycan lytic transglycosylase activity"/>
    <property type="evidence" value="ECO:0007669"/>
    <property type="project" value="TreeGrafter"/>
</dbReference>
<name>A0A0G3I3P3_LIBAF</name>
<dbReference type="PATRIC" id="fig|1277257.4.peg.265"/>
<dbReference type="PANTHER" id="PTHR30163:SF8">
    <property type="entry name" value="LYTIC MUREIN TRANSGLYCOSYLASE"/>
    <property type="match status" value="1"/>
</dbReference>
<dbReference type="SUPFAM" id="SSF53955">
    <property type="entry name" value="Lysozyme-like"/>
    <property type="match status" value="1"/>
</dbReference>
<dbReference type="KEGG" id="lau:G293_01215"/>
<dbReference type="OrthoDB" id="9808544at2"/>